<evidence type="ECO:0000259" key="16">
    <source>
        <dbReference type="PROSITE" id="PS50885"/>
    </source>
</evidence>
<dbReference type="AlphaFoldDB" id="A0A081NXE2"/>
<evidence type="ECO:0000256" key="10">
    <source>
        <dbReference type="ARBA" id="ARBA00022840"/>
    </source>
</evidence>
<feature type="transmembrane region" description="Helical" evidence="14">
    <location>
        <begin position="20"/>
        <end position="41"/>
    </location>
</feature>
<evidence type="ECO:0000256" key="5">
    <source>
        <dbReference type="ARBA" id="ARBA00022553"/>
    </source>
</evidence>
<keyword evidence="8" id="KW-0547">Nucleotide-binding</keyword>
<dbReference type="InterPro" id="IPR005467">
    <property type="entry name" value="His_kinase_dom"/>
</dbReference>
<dbReference type="InterPro" id="IPR003594">
    <property type="entry name" value="HATPase_dom"/>
</dbReference>
<organism evidence="17 18">
    <name type="scientific">Paenibacillus tyrfis</name>
    <dbReference type="NCBI Taxonomy" id="1501230"/>
    <lineage>
        <taxon>Bacteria</taxon>
        <taxon>Bacillati</taxon>
        <taxon>Bacillota</taxon>
        <taxon>Bacilli</taxon>
        <taxon>Bacillales</taxon>
        <taxon>Paenibacillaceae</taxon>
        <taxon>Paenibacillus</taxon>
    </lineage>
</organism>
<evidence type="ECO:0000259" key="15">
    <source>
        <dbReference type="PROSITE" id="PS50109"/>
    </source>
</evidence>
<dbReference type="SUPFAM" id="SSF158472">
    <property type="entry name" value="HAMP domain-like"/>
    <property type="match status" value="1"/>
</dbReference>
<dbReference type="Pfam" id="PF00512">
    <property type="entry name" value="HisKA"/>
    <property type="match status" value="1"/>
</dbReference>
<dbReference type="PRINTS" id="PR00344">
    <property type="entry name" value="BCTRLSENSOR"/>
</dbReference>
<dbReference type="Pfam" id="PF02518">
    <property type="entry name" value="HATPase_c"/>
    <property type="match status" value="1"/>
</dbReference>
<dbReference type="InterPro" id="IPR004358">
    <property type="entry name" value="Sig_transdc_His_kin-like_C"/>
</dbReference>
<dbReference type="InterPro" id="IPR050398">
    <property type="entry name" value="HssS/ArlS-like"/>
</dbReference>
<reference evidence="17 18" key="1">
    <citation type="submission" date="2014-06" db="EMBL/GenBank/DDBJ databases">
        <title>Draft genome sequence of Paenibacillus sp. MSt1.</title>
        <authorList>
            <person name="Aw Y.K."/>
            <person name="Ong K.S."/>
            <person name="Gan H.M."/>
            <person name="Lee S.M."/>
        </authorList>
    </citation>
    <scope>NUCLEOTIDE SEQUENCE [LARGE SCALE GENOMIC DNA]</scope>
    <source>
        <strain evidence="17 18">MSt1</strain>
    </source>
</reference>
<evidence type="ECO:0000256" key="14">
    <source>
        <dbReference type="SAM" id="Phobius"/>
    </source>
</evidence>
<name>A0A081NXE2_9BACL</name>
<evidence type="ECO:0000256" key="3">
    <source>
        <dbReference type="ARBA" id="ARBA00012438"/>
    </source>
</evidence>
<comment type="caution">
    <text evidence="17">The sequence shown here is derived from an EMBL/GenBank/DDBJ whole genome shotgun (WGS) entry which is preliminary data.</text>
</comment>
<protein>
    <recommendedName>
        <fullName evidence="3">histidine kinase</fullName>
        <ecNumber evidence="3">2.7.13.3</ecNumber>
    </recommendedName>
</protein>
<dbReference type="Gene3D" id="1.10.287.130">
    <property type="match status" value="1"/>
</dbReference>
<keyword evidence="7 14" id="KW-0812">Transmembrane</keyword>
<dbReference type="InterPro" id="IPR003661">
    <property type="entry name" value="HisK_dim/P_dom"/>
</dbReference>
<keyword evidence="10" id="KW-0067">ATP-binding</keyword>
<dbReference type="InterPro" id="IPR036890">
    <property type="entry name" value="HATPase_C_sf"/>
</dbReference>
<evidence type="ECO:0000256" key="13">
    <source>
        <dbReference type="ARBA" id="ARBA00023136"/>
    </source>
</evidence>
<dbReference type="FunFam" id="1.10.287.130:FF:000001">
    <property type="entry name" value="Two-component sensor histidine kinase"/>
    <property type="match status" value="1"/>
</dbReference>
<feature type="transmembrane region" description="Helical" evidence="14">
    <location>
        <begin position="178"/>
        <end position="197"/>
    </location>
</feature>
<evidence type="ECO:0000256" key="8">
    <source>
        <dbReference type="ARBA" id="ARBA00022741"/>
    </source>
</evidence>
<dbReference type="Pfam" id="PF00672">
    <property type="entry name" value="HAMP"/>
    <property type="match status" value="1"/>
</dbReference>
<evidence type="ECO:0000256" key="9">
    <source>
        <dbReference type="ARBA" id="ARBA00022777"/>
    </source>
</evidence>
<feature type="domain" description="Histidine kinase" evidence="15">
    <location>
        <begin position="266"/>
        <end position="482"/>
    </location>
</feature>
<evidence type="ECO:0000256" key="11">
    <source>
        <dbReference type="ARBA" id="ARBA00022989"/>
    </source>
</evidence>
<dbReference type="PROSITE" id="PS50109">
    <property type="entry name" value="HIS_KIN"/>
    <property type="match status" value="1"/>
</dbReference>
<evidence type="ECO:0000256" key="7">
    <source>
        <dbReference type="ARBA" id="ARBA00022692"/>
    </source>
</evidence>
<accession>A0A081NXE2</accession>
<keyword evidence="4" id="KW-1003">Cell membrane</keyword>
<dbReference type="PANTHER" id="PTHR45528">
    <property type="entry name" value="SENSOR HISTIDINE KINASE CPXA"/>
    <property type="match status" value="1"/>
</dbReference>
<keyword evidence="11 14" id="KW-1133">Transmembrane helix</keyword>
<proteinExistence type="predicted"/>
<evidence type="ECO:0000256" key="4">
    <source>
        <dbReference type="ARBA" id="ARBA00022475"/>
    </source>
</evidence>
<keyword evidence="9 17" id="KW-0418">Kinase</keyword>
<dbReference type="OrthoDB" id="9813151at2"/>
<dbReference type="PANTHER" id="PTHR45528:SF1">
    <property type="entry name" value="SENSOR HISTIDINE KINASE CPXA"/>
    <property type="match status" value="1"/>
</dbReference>
<comment type="catalytic activity">
    <reaction evidence="1">
        <text>ATP + protein L-histidine = ADP + protein N-phospho-L-histidine.</text>
        <dbReference type="EC" id="2.7.13.3"/>
    </reaction>
</comment>
<dbReference type="InterPro" id="IPR003660">
    <property type="entry name" value="HAMP_dom"/>
</dbReference>
<dbReference type="CDD" id="cd06225">
    <property type="entry name" value="HAMP"/>
    <property type="match status" value="1"/>
</dbReference>
<gene>
    <name evidence="17" type="ORF">ET33_18240</name>
</gene>
<dbReference type="SUPFAM" id="SSF55874">
    <property type="entry name" value="ATPase domain of HSP90 chaperone/DNA topoisomerase II/histidine kinase"/>
    <property type="match status" value="1"/>
</dbReference>
<dbReference type="SUPFAM" id="SSF47384">
    <property type="entry name" value="Homodimeric domain of signal transducing histidine kinase"/>
    <property type="match status" value="1"/>
</dbReference>
<evidence type="ECO:0000256" key="6">
    <source>
        <dbReference type="ARBA" id="ARBA00022679"/>
    </source>
</evidence>
<comment type="subcellular location">
    <subcellularLocation>
        <location evidence="2">Cell membrane</location>
        <topology evidence="2">Multi-pass membrane protein</topology>
    </subcellularLocation>
</comment>
<dbReference type="EMBL" id="JNVM01000025">
    <property type="protein sequence ID" value="KEQ23115.1"/>
    <property type="molecule type" value="Genomic_DNA"/>
</dbReference>
<evidence type="ECO:0000256" key="2">
    <source>
        <dbReference type="ARBA" id="ARBA00004651"/>
    </source>
</evidence>
<dbReference type="PROSITE" id="PS50885">
    <property type="entry name" value="HAMP"/>
    <property type="match status" value="1"/>
</dbReference>
<dbReference type="GO" id="GO:0005524">
    <property type="term" value="F:ATP binding"/>
    <property type="evidence" value="ECO:0007669"/>
    <property type="project" value="UniProtKB-KW"/>
</dbReference>
<keyword evidence="6" id="KW-0808">Transferase</keyword>
<dbReference type="GO" id="GO:0000155">
    <property type="term" value="F:phosphorelay sensor kinase activity"/>
    <property type="evidence" value="ECO:0007669"/>
    <property type="project" value="InterPro"/>
</dbReference>
<dbReference type="Proteomes" id="UP000028123">
    <property type="component" value="Unassembled WGS sequence"/>
</dbReference>
<sequence length="492" mass="55950">MKLSDLRPRFRFTFFQRQFLSHLLLSMLILVLLAAGFTYYMKQQTFNNETEELTSVSKGIVRLFAKEGEDPTSALQAYRNLLAERRTSFILLDQAGEIAYRDPKMPGALRGKAFLDELRSHMSNTKENESFIVERGAEEPWVVVYRQTKLKPQKNELHLFIFSPLHGIQETMDTLNQALIYMIVVIFVLAVAVSWLFSRSMSASILSLRRTTRQIAAGDYAARSTVRRSDELGELAGDFNSMAQQLELALHKLQQFETRRRHFIMDVTHELRTPLTSIRGIIEGLKNDLVHSPEERANYYGIIEKETFRLIRLINGLLDMEKIESGLITLNKKRTPLKELFEIVHESLEVLIEEKRLHILIECEPDLQVYADYDRLMQILINLVKNSIQFTAYGTIRLTGSETETHTVIVIADTGRGMSQEELSLIWERFYKADPSRSKSNSETGLGLSIVKQLVEAHAGTIEADSTPGIGTSFTIALPKTDQAASKDGEAG</sequence>
<evidence type="ECO:0000256" key="12">
    <source>
        <dbReference type="ARBA" id="ARBA00023012"/>
    </source>
</evidence>
<evidence type="ECO:0000313" key="18">
    <source>
        <dbReference type="Proteomes" id="UP000028123"/>
    </source>
</evidence>
<dbReference type="InterPro" id="IPR036097">
    <property type="entry name" value="HisK_dim/P_sf"/>
</dbReference>
<dbReference type="EC" id="2.7.13.3" evidence="3"/>
<dbReference type="Gene3D" id="6.10.340.10">
    <property type="match status" value="1"/>
</dbReference>
<feature type="domain" description="HAMP" evidence="16">
    <location>
        <begin position="199"/>
        <end position="251"/>
    </location>
</feature>
<dbReference type="Gene3D" id="3.30.565.10">
    <property type="entry name" value="Histidine kinase-like ATPase, C-terminal domain"/>
    <property type="match status" value="1"/>
</dbReference>
<dbReference type="SMART" id="SM00304">
    <property type="entry name" value="HAMP"/>
    <property type="match status" value="1"/>
</dbReference>
<evidence type="ECO:0000313" key="17">
    <source>
        <dbReference type="EMBL" id="KEQ23115.1"/>
    </source>
</evidence>
<evidence type="ECO:0000256" key="1">
    <source>
        <dbReference type="ARBA" id="ARBA00000085"/>
    </source>
</evidence>
<dbReference type="eggNOG" id="COG2205">
    <property type="taxonomic scope" value="Bacteria"/>
</dbReference>
<dbReference type="CDD" id="cd00082">
    <property type="entry name" value="HisKA"/>
    <property type="match status" value="1"/>
</dbReference>
<dbReference type="FunFam" id="3.30.565.10:FF:000006">
    <property type="entry name" value="Sensor histidine kinase WalK"/>
    <property type="match status" value="1"/>
</dbReference>
<dbReference type="SMART" id="SM00388">
    <property type="entry name" value="HisKA"/>
    <property type="match status" value="1"/>
</dbReference>
<keyword evidence="13 14" id="KW-0472">Membrane</keyword>
<dbReference type="SMART" id="SM00387">
    <property type="entry name" value="HATPase_c"/>
    <property type="match status" value="1"/>
</dbReference>
<dbReference type="GO" id="GO:0005886">
    <property type="term" value="C:plasma membrane"/>
    <property type="evidence" value="ECO:0007669"/>
    <property type="project" value="UniProtKB-SubCell"/>
</dbReference>
<keyword evidence="18" id="KW-1185">Reference proteome</keyword>
<keyword evidence="12" id="KW-0902">Two-component regulatory system</keyword>
<keyword evidence="5" id="KW-0597">Phosphoprotein</keyword>
<dbReference type="RefSeq" id="WP_036689640.1">
    <property type="nucleotide sequence ID" value="NZ_JNVM01000025.1"/>
</dbReference>